<comment type="caution">
    <text evidence="6">The sequence shown here is derived from an EMBL/GenBank/DDBJ whole genome shotgun (WGS) entry which is preliminary data.</text>
</comment>
<dbReference type="PANTHER" id="PTHR14205">
    <property type="entry name" value="WD-REPEAT PROTEIN"/>
    <property type="match status" value="1"/>
</dbReference>
<keyword evidence="7" id="KW-1185">Reference proteome</keyword>
<dbReference type="InterPro" id="IPR036322">
    <property type="entry name" value="WD40_repeat_dom_sf"/>
</dbReference>
<dbReference type="InterPro" id="IPR019775">
    <property type="entry name" value="WD40_repeat_CS"/>
</dbReference>
<dbReference type="PROSITE" id="PS50082">
    <property type="entry name" value="WD_REPEATS_2"/>
    <property type="match status" value="2"/>
</dbReference>
<dbReference type="OrthoDB" id="196957at2759"/>
<dbReference type="PROSITE" id="PS50294">
    <property type="entry name" value="WD_REPEATS_REGION"/>
    <property type="match status" value="1"/>
</dbReference>
<keyword evidence="2 4" id="KW-0853">WD repeat</keyword>
<dbReference type="GO" id="GO:0016567">
    <property type="term" value="P:protein ubiquitination"/>
    <property type="evidence" value="ECO:0007669"/>
    <property type="project" value="TreeGrafter"/>
</dbReference>
<dbReference type="InterPro" id="IPR040323">
    <property type="entry name" value="EIPR1"/>
</dbReference>
<dbReference type="InterPro" id="IPR001680">
    <property type="entry name" value="WD40_rpt"/>
</dbReference>
<evidence type="ECO:0000256" key="4">
    <source>
        <dbReference type="PROSITE-ProRule" id="PRU00221"/>
    </source>
</evidence>
<name>A0A8S1JHN4_9CHLO</name>
<organism evidence="6 7">
    <name type="scientific">Ostreobium quekettii</name>
    <dbReference type="NCBI Taxonomy" id="121088"/>
    <lineage>
        <taxon>Eukaryota</taxon>
        <taxon>Viridiplantae</taxon>
        <taxon>Chlorophyta</taxon>
        <taxon>core chlorophytes</taxon>
        <taxon>Ulvophyceae</taxon>
        <taxon>TCBD clade</taxon>
        <taxon>Bryopsidales</taxon>
        <taxon>Ostreobineae</taxon>
        <taxon>Ostreobiaceae</taxon>
        <taxon>Ostreobium</taxon>
    </lineage>
</organism>
<accession>A0A8S1JHN4</accession>
<feature type="repeat" description="WD" evidence="4">
    <location>
        <begin position="243"/>
        <end position="285"/>
    </location>
</feature>
<dbReference type="SMART" id="SM00320">
    <property type="entry name" value="WD40"/>
    <property type="match status" value="5"/>
</dbReference>
<evidence type="ECO:0000256" key="3">
    <source>
        <dbReference type="ARBA" id="ARBA00022737"/>
    </source>
</evidence>
<feature type="domain" description="EIPR1-like beta-propeller" evidence="5">
    <location>
        <begin position="5"/>
        <end position="275"/>
    </location>
</feature>
<dbReference type="Pfam" id="PF00400">
    <property type="entry name" value="WD40"/>
    <property type="match status" value="1"/>
</dbReference>
<proteinExistence type="inferred from homology"/>
<evidence type="ECO:0000313" key="7">
    <source>
        <dbReference type="Proteomes" id="UP000708148"/>
    </source>
</evidence>
<evidence type="ECO:0000256" key="1">
    <source>
        <dbReference type="ARBA" id="ARBA00005672"/>
    </source>
</evidence>
<dbReference type="PANTHER" id="PTHR14205:SF15">
    <property type="entry name" value="EARP AND GARP COMPLEX-INTERACTING PROTEIN 1"/>
    <property type="match status" value="1"/>
</dbReference>
<protein>
    <recommendedName>
        <fullName evidence="5">EIPR1-like beta-propeller domain-containing protein</fullName>
    </recommendedName>
</protein>
<evidence type="ECO:0000256" key="2">
    <source>
        <dbReference type="ARBA" id="ARBA00022574"/>
    </source>
</evidence>
<comment type="similarity">
    <text evidence="1">Belongs to the WD repeat EIPR1 family.</text>
</comment>
<evidence type="ECO:0000313" key="6">
    <source>
        <dbReference type="EMBL" id="CAD7704086.1"/>
    </source>
</evidence>
<dbReference type="Gene3D" id="2.130.10.10">
    <property type="entry name" value="YVTN repeat-like/Quinoprotein amine dehydrogenase"/>
    <property type="match status" value="1"/>
</dbReference>
<gene>
    <name evidence="6" type="ORF">OSTQU699_LOCUS9443</name>
</gene>
<keyword evidence="3" id="KW-0677">Repeat</keyword>
<dbReference type="AlphaFoldDB" id="A0A8S1JHN4"/>
<dbReference type="PROSITE" id="PS00678">
    <property type="entry name" value="WD_REPEATS_1"/>
    <property type="match status" value="1"/>
</dbReference>
<dbReference type="Proteomes" id="UP000708148">
    <property type="component" value="Unassembled WGS sequence"/>
</dbReference>
<dbReference type="InterPro" id="IPR015943">
    <property type="entry name" value="WD40/YVTN_repeat-like_dom_sf"/>
</dbReference>
<reference evidence="6" key="1">
    <citation type="submission" date="2020-12" db="EMBL/GenBank/DDBJ databases">
        <authorList>
            <person name="Iha C."/>
        </authorList>
    </citation>
    <scope>NUCLEOTIDE SEQUENCE</scope>
</reference>
<dbReference type="Pfam" id="PF23609">
    <property type="entry name" value="Beta-prop_EIPR1"/>
    <property type="match status" value="1"/>
</dbReference>
<sequence>MAEPGITLGLKFQSRVLCPQVAQKDRSQWLVATNCLREENEVRFVEYDPGTESVRSPSAYVHRAEVWDLAACPSRTDRFFTVNNDGGEYHVNLWSTVPGEQVLNSLSELPDIDASIRRVLWHPKDDGKVATVEEGKLETWSVAEDSVKSSGSAPAGELQQLWSGSWCAEDTNTLCTAGGNGFQIWDLRAMQQTKEVDNAHEMPVRDVDFAGQQQGQLATCGDDCAIRIWDLRQMKEPTQLSKLNGHSHWVWKCRFNPHHNQLLLSSSSDSLVLLWSTKSAGTAPEGSPKGTSPRCAVIDDKAHTYDDHEDSVYGLAWSCVEPFVFASVSYDGRVVVNKVPSAVKYEILI</sequence>
<evidence type="ECO:0000259" key="5">
    <source>
        <dbReference type="Pfam" id="PF23609"/>
    </source>
</evidence>
<feature type="repeat" description="WD" evidence="4">
    <location>
        <begin position="197"/>
        <end position="239"/>
    </location>
</feature>
<dbReference type="SUPFAM" id="SSF50978">
    <property type="entry name" value="WD40 repeat-like"/>
    <property type="match status" value="1"/>
</dbReference>
<dbReference type="InterPro" id="IPR059104">
    <property type="entry name" value="Beta-prop_EIPR1-like"/>
</dbReference>
<dbReference type="EMBL" id="CAJHUC010002625">
    <property type="protein sequence ID" value="CAD7704086.1"/>
    <property type="molecule type" value="Genomic_DNA"/>
</dbReference>